<accession>A0A9P1C5I1</accession>
<sequence length="62" mass="6908">GFCLGGRALLIIHMDVPWYHPKMPAPSKGLEYLRKKNVTWAVEQPSSSLLPLYKPIKAGFGV</sequence>
<gene>
    <name evidence="1" type="ORF">C1SCF055_LOCUS12591</name>
</gene>
<feature type="non-terminal residue" evidence="1">
    <location>
        <position position="62"/>
    </location>
</feature>
<dbReference type="EMBL" id="CAMXCT030000956">
    <property type="protein sequence ID" value="CAL4772420.1"/>
    <property type="molecule type" value="Genomic_DNA"/>
</dbReference>
<reference evidence="2 3" key="2">
    <citation type="submission" date="2024-05" db="EMBL/GenBank/DDBJ databases">
        <authorList>
            <person name="Chen Y."/>
            <person name="Shah S."/>
            <person name="Dougan E. K."/>
            <person name="Thang M."/>
            <person name="Chan C."/>
        </authorList>
    </citation>
    <scope>NUCLEOTIDE SEQUENCE [LARGE SCALE GENOMIC DNA]</scope>
</reference>
<keyword evidence="3" id="KW-1185">Reference proteome</keyword>
<reference evidence="1" key="1">
    <citation type="submission" date="2022-10" db="EMBL/GenBank/DDBJ databases">
        <authorList>
            <person name="Chen Y."/>
            <person name="Dougan E. K."/>
            <person name="Chan C."/>
            <person name="Rhodes N."/>
            <person name="Thang M."/>
        </authorList>
    </citation>
    <scope>NUCLEOTIDE SEQUENCE</scope>
</reference>
<proteinExistence type="predicted"/>
<comment type="caution">
    <text evidence="1">The sequence shown here is derived from an EMBL/GenBank/DDBJ whole genome shotgun (WGS) entry which is preliminary data.</text>
</comment>
<dbReference type="AlphaFoldDB" id="A0A9P1C5I1"/>
<evidence type="ECO:0000313" key="2">
    <source>
        <dbReference type="EMBL" id="CAL4772420.1"/>
    </source>
</evidence>
<protein>
    <submittedName>
        <fullName evidence="1">Uncharacterized protein</fullName>
    </submittedName>
</protein>
<dbReference type="Proteomes" id="UP001152797">
    <property type="component" value="Unassembled WGS sequence"/>
</dbReference>
<dbReference type="EMBL" id="CAMXCT010000956">
    <property type="protein sequence ID" value="CAI3985108.1"/>
    <property type="molecule type" value="Genomic_DNA"/>
</dbReference>
<dbReference type="EMBL" id="CAMXCT020000956">
    <property type="protein sequence ID" value="CAL1138483.1"/>
    <property type="molecule type" value="Genomic_DNA"/>
</dbReference>
<evidence type="ECO:0000313" key="1">
    <source>
        <dbReference type="EMBL" id="CAI3985108.1"/>
    </source>
</evidence>
<evidence type="ECO:0000313" key="3">
    <source>
        <dbReference type="Proteomes" id="UP001152797"/>
    </source>
</evidence>
<name>A0A9P1C5I1_9DINO</name>
<organism evidence="1">
    <name type="scientific">Cladocopium goreaui</name>
    <dbReference type="NCBI Taxonomy" id="2562237"/>
    <lineage>
        <taxon>Eukaryota</taxon>
        <taxon>Sar</taxon>
        <taxon>Alveolata</taxon>
        <taxon>Dinophyceae</taxon>
        <taxon>Suessiales</taxon>
        <taxon>Symbiodiniaceae</taxon>
        <taxon>Cladocopium</taxon>
    </lineage>
</organism>